<feature type="transmembrane region" description="Helical" evidence="1">
    <location>
        <begin position="199"/>
        <end position="219"/>
    </location>
</feature>
<feature type="transmembrane region" description="Helical" evidence="1">
    <location>
        <begin position="72"/>
        <end position="95"/>
    </location>
</feature>
<dbReference type="AlphaFoldDB" id="A0A9P1MZG6"/>
<reference evidence="2" key="1">
    <citation type="submission" date="2022-11" db="EMBL/GenBank/DDBJ databases">
        <authorList>
            <person name="Kikuchi T."/>
        </authorList>
    </citation>
    <scope>NUCLEOTIDE SEQUENCE</scope>
    <source>
        <strain evidence="2">PS1010</strain>
    </source>
</reference>
<dbReference type="PANTHER" id="PTHR38622:SF3">
    <property type="entry name" value="SERPENTINE RECEPTOR, CLASS T"/>
    <property type="match status" value="1"/>
</dbReference>
<sequence>MTINTLTFVFHWIFMVLTIHYTIIVFAVQKLSNNSSFFYIFKYAAICDVFSCIALAWINLFRSTLFSPIYLYTSHLAAAIECSCITISLLLNGMMAINRYHSTFVSYSLYWKINKLPKWIIILTIIGLIINVPFYLDDRDFELVNGTSWKMTRYPWNTAYINWMLNVLIACVQTVGVIATAMTLYRLHVHNIVYTPERNLIYVTLVHIIVYLILLYAYLSEIFDPTGISFIQRNFSVVLEFLSISMNSVTIILINRNIREEYKTIIFFCTKKRHSNPTVSVISITQHPTEYRAMTKVA</sequence>
<name>A0A9P1MZG6_9PELO</name>
<organism evidence="2 3">
    <name type="scientific">Caenorhabditis angaria</name>
    <dbReference type="NCBI Taxonomy" id="860376"/>
    <lineage>
        <taxon>Eukaryota</taxon>
        <taxon>Metazoa</taxon>
        <taxon>Ecdysozoa</taxon>
        <taxon>Nematoda</taxon>
        <taxon>Chromadorea</taxon>
        <taxon>Rhabditida</taxon>
        <taxon>Rhabditina</taxon>
        <taxon>Rhabditomorpha</taxon>
        <taxon>Rhabditoidea</taxon>
        <taxon>Rhabditidae</taxon>
        <taxon>Peloderinae</taxon>
        <taxon>Caenorhabditis</taxon>
    </lineage>
</organism>
<evidence type="ECO:0000256" key="1">
    <source>
        <dbReference type="SAM" id="Phobius"/>
    </source>
</evidence>
<proteinExistence type="predicted"/>
<gene>
    <name evidence="2" type="ORF">CAMP_LOCUS5012</name>
</gene>
<feature type="transmembrane region" description="Helical" evidence="1">
    <location>
        <begin position="40"/>
        <end position="60"/>
    </location>
</feature>
<dbReference type="EMBL" id="CANHGI010000002">
    <property type="protein sequence ID" value="CAI5442375.1"/>
    <property type="molecule type" value="Genomic_DNA"/>
</dbReference>
<evidence type="ECO:0008006" key="4">
    <source>
        <dbReference type="Google" id="ProtNLM"/>
    </source>
</evidence>
<feature type="transmembrane region" description="Helical" evidence="1">
    <location>
        <begin position="231"/>
        <end position="254"/>
    </location>
</feature>
<accession>A0A9P1MZG6</accession>
<feature type="transmembrane region" description="Helical" evidence="1">
    <location>
        <begin position="163"/>
        <end position="187"/>
    </location>
</feature>
<comment type="caution">
    <text evidence="2">The sequence shown here is derived from an EMBL/GenBank/DDBJ whole genome shotgun (WGS) entry which is preliminary data.</text>
</comment>
<dbReference type="SUPFAM" id="SSF81321">
    <property type="entry name" value="Family A G protein-coupled receptor-like"/>
    <property type="match status" value="1"/>
</dbReference>
<dbReference type="OrthoDB" id="5789424at2759"/>
<keyword evidence="1" id="KW-0472">Membrane</keyword>
<dbReference type="PANTHER" id="PTHR38622">
    <property type="entry name" value="PROTEIN CBG07046"/>
    <property type="match status" value="1"/>
</dbReference>
<feature type="transmembrane region" description="Helical" evidence="1">
    <location>
        <begin position="116"/>
        <end position="136"/>
    </location>
</feature>
<protein>
    <recommendedName>
        <fullName evidence="4">Serpentine receptor class gamma</fullName>
    </recommendedName>
</protein>
<keyword evidence="1" id="KW-1133">Transmembrane helix</keyword>
<dbReference type="Gene3D" id="1.20.1070.10">
    <property type="entry name" value="Rhodopsin 7-helix transmembrane proteins"/>
    <property type="match status" value="1"/>
</dbReference>
<keyword evidence="3" id="KW-1185">Reference proteome</keyword>
<dbReference type="Proteomes" id="UP001152747">
    <property type="component" value="Unassembled WGS sequence"/>
</dbReference>
<keyword evidence="1" id="KW-0812">Transmembrane</keyword>
<feature type="transmembrane region" description="Helical" evidence="1">
    <location>
        <begin position="6"/>
        <end position="28"/>
    </location>
</feature>
<evidence type="ECO:0000313" key="3">
    <source>
        <dbReference type="Proteomes" id="UP001152747"/>
    </source>
</evidence>
<evidence type="ECO:0000313" key="2">
    <source>
        <dbReference type="EMBL" id="CAI5442375.1"/>
    </source>
</evidence>